<protein>
    <recommendedName>
        <fullName evidence="5">ATP-dependent exonuclease SbcCD, C subunit-like protein</fullName>
    </recommendedName>
</protein>
<evidence type="ECO:0000313" key="4">
    <source>
        <dbReference type="Proteomes" id="UP000191980"/>
    </source>
</evidence>
<sequence>MPNLQTELDSMTDDKLAGFRLHRFELLNWGTFDKHIWKIKPNGENALLTGDIGSGKSTVVDALTTLLVPTQKITYNKAAGAEAKERNLNSYVRGHYKSEKDAENLAAKQVALRDANNYSVLLGYFYNAGYDAHVTIAQVFWCKEDQNQPARFYVLSTEALSIKEHFSQFGSDILDLKKRLKRRPKLQLFESFKDYSAEFRRRLGIESEQALELLYQTVSMKAVGNLTDFVRLHMLEAPPVQERITSICREFDNLNRAHEAVLKAKDQLSLLKPMLSDYSHHQIYAQQHSDKTRCRDALDAFFAQHKTELLNERIAKREIEQEKHQQRIVRQQADLLELREQQTQLKQSIDDNGGRRLEMIRADVQRFEISLAQKKQQAERYQSFCTLLEFSMVHDSDSFHDNRLQAEARQQEIETQQGEIDKHKIDVTIARNQFNAQAEQLQEEIDSLQARQSNIPLNNLRIRQQMAETIGIAAEELPFIGELLKVDETEAHWEGAIERVMHTMGLSLLVAEEHYEKVAHYVEKTHLKGRLVYFRIKEQQAERFDMPAAKSLFHKLRIKTDSPFYDWLAAQIAQQFDYYCAESLDEFRRQPKAITPQGQIKSSASRHEKDDRHAINDRSRFILGWDNKAKIKALQQNLTAVQREGFDCLSQLQNLDKQLQLLTKQRDKARDLLNIAHFDEIDWKSISLKIDQLLDEKKEIEQNSDILKQLQTQLENSLLQLAAQEEKMTVLTKEGGKLEAQLEHDKHLLQISEQTIQQTAISEREFSFPRLTELQPKALPDITLSIANSDDNQSVMRKWIQIQLNNENTKIQRLAERIITQMQQYKDKYHQETREVDVALQSAFEFGEMLEKLEKEDLPRHEKRFHQMLKEGTIQKIAMFQANLDKERQEIEDKLTKINLSLNAIDYNAGTYITLISERSKDIDIRGFQQDLRACLADTLGGEDDLYDESKFYQVKKLIDRFNGREGQTDSDKKWTRKVTDVRNWFLFSASERWREDHQEKEYYSDSAGKSGGQKEKLAYTILASALAYQFGLEWGETQSRSFRFVMIDEAFGRGSDDSARYGLELFSKLNLQLLIVTPLQKIHVIENYVKSVNLVHNEGGKNSMLRNLTIEEYHKEKGAR</sequence>
<dbReference type="RefSeq" id="WP_080524317.1">
    <property type="nucleotide sequence ID" value="NZ_LPUF01000004.1"/>
</dbReference>
<dbReference type="AlphaFoldDB" id="A0A1V8M1F5"/>
<organism evidence="3 4">
    <name type="scientific">Methyloprofundus sedimenti</name>
    <dbReference type="NCBI Taxonomy" id="1420851"/>
    <lineage>
        <taxon>Bacteria</taxon>
        <taxon>Pseudomonadati</taxon>
        <taxon>Pseudomonadota</taxon>
        <taxon>Gammaproteobacteria</taxon>
        <taxon>Methylococcales</taxon>
        <taxon>Methylococcaceae</taxon>
        <taxon>Methyloprofundus</taxon>
    </lineage>
</organism>
<keyword evidence="4" id="KW-1185">Reference proteome</keyword>
<accession>A0A1V8M1F5</accession>
<keyword evidence="1" id="KW-0175">Coiled coil</keyword>
<gene>
    <name evidence="3" type="ORF">AU255_18060</name>
</gene>
<dbReference type="STRING" id="1420851.AU255_18060"/>
<reference evidence="3 4" key="1">
    <citation type="submission" date="2015-12" db="EMBL/GenBank/DDBJ databases">
        <authorList>
            <person name="Shamseldin A."/>
            <person name="Moawad H."/>
            <person name="Abd El-Rahim W.M."/>
            <person name="Sadowsky M.J."/>
        </authorList>
    </citation>
    <scope>NUCLEOTIDE SEQUENCE [LARGE SCALE GENOMIC DNA]</scope>
    <source>
        <strain evidence="3 4">WF1</strain>
    </source>
</reference>
<dbReference type="Proteomes" id="UP000191980">
    <property type="component" value="Unassembled WGS sequence"/>
</dbReference>
<evidence type="ECO:0008006" key="5">
    <source>
        <dbReference type="Google" id="ProtNLM"/>
    </source>
</evidence>
<evidence type="ECO:0000313" key="3">
    <source>
        <dbReference type="EMBL" id="OQK15375.1"/>
    </source>
</evidence>
<dbReference type="SUPFAM" id="SSF52540">
    <property type="entry name" value="P-loop containing nucleoside triphosphate hydrolases"/>
    <property type="match status" value="1"/>
</dbReference>
<evidence type="ECO:0000256" key="1">
    <source>
        <dbReference type="SAM" id="Coils"/>
    </source>
</evidence>
<evidence type="ECO:0000256" key="2">
    <source>
        <dbReference type="SAM" id="MobiDB-lite"/>
    </source>
</evidence>
<feature type="region of interest" description="Disordered" evidence="2">
    <location>
        <begin position="592"/>
        <end position="612"/>
    </location>
</feature>
<dbReference type="Pfam" id="PF13555">
    <property type="entry name" value="AAA_29"/>
    <property type="match status" value="1"/>
</dbReference>
<dbReference type="InterPro" id="IPR027417">
    <property type="entry name" value="P-loop_NTPase"/>
</dbReference>
<proteinExistence type="predicted"/>
<dbReference type="Pfam" id="PF13558">
    <property type="entry name" value="SbcC_Walker_B"/>
    <property type="match status" value="1"/>
</dbReference>
<feature type="coiled-coil region" evidence="1">
    <location>
        <begin position="652"/>
        <end position="734"/>
    </location>
</feature>
<name>A0A1V8M1F5_9GAMM</name>
<dbReference type="OrthoDB" id="174137at2"/>
<comment type="caution">
    <text evidence="3">The sequence shown here is derived from an EMBL/GenBank/DDBJ whole genome shotgun (WGS) entry which is preliminary data.</text>
</comment>
<feature type="coiled-coil region" evidence="1">
    <location>
        <begin position="321"/>
        <end position="377"/>
    </location>
</feature>
<dbReference type="EMBL" id="LPUF01000004">
    <property type="protein sequence ID" value="OQK15375.1"/>
    <property type="molecule type" value="Genomic_DNA"/>
</dbReference>
<dbReference type="Gene3D" id="3.40.1140.10">
    <property type="match status" value="1"/>
</dbReference>